<dbReference type="Gene3D" id="3.40.50.300">
    <property type="entry name" value="P-loop containing nucleotide triphosphate hydrolases"/>
    <property type="match status" value="1"/>
</dbReference>
<dbReference type="PROSITE" id="PS50893">
    <property type="entry name" value="ABC_TRANSPORTER_2"/>
    <property type="match status" value="1"/>
</dbReference>
<accession>A0AA45HHS7</accession>
<dbReference type="NCBIfam" id="TIGR01727">
    <property type="entry name" value="oligo_HPY"/>
    <property type="match status" value="1"/>
</dbReference>
<keyword evidence="6" id="KW-1185">Reference proteome</keyword>
<feature type="domain" description="ABC transporter" evidence="4">
    <location>
        <begin position="5"/>
        <end position="262"/>
    </location>
</feature>
<dbReference type="InterPro" id="IPR013563">
    <property type="entry name" value="Oligopep_ABC_C"/>
</dbReference>
<sequence>MNKILEIKNVKKYFPIKKGVFLKTVGHVKALESIDLDLYENETVGIVGESGCGKSTLGRVITKIHDATEGSIIYHDKNGVKKDIVGKLNKKENMIYRSDLQMVFQNPFDSLDPRMTIGDIISEPLQIHKMFKTKEEETNYVKDLLKKVGLYEEYISRYPHEFSGGQRQRIAVARAIALKPRVIICDEPTSALDVSVQSQVINLLKDIQKESSIAYLFISHNLDIVYHVSDKIVVMYLGHVVEEAKSEDLFENTKHPYTKILMSSMPGWNPKERKLSKVEVKGEPPSPINPPSGCPFHPRCPNRMDICSKQKPLLKGDDHKVACHLYNK</sequence>
<dbReference type="PANTHER" id="PTHR43776">
    <property type="entry name" value="TRANSPORT ATP-BINDING PROTEIN"/>
    <property type="match status" value="1"/>
</dbReference>
<dbReference type="Pfam" id="PF08352">
    <property type="entry name" value="oligo_HPY"/>
    <property type="match status" value="1"/>
</dbReference>
<dbReference type="InterPro" id="IPR017871">
    <property type="entry name" value="ABC_transporter-like_CS"/>
</dbReference>
<dbReference type="InterPro" id="IPR003593">
    <property type="entry name" value="AAA+_ATPase"/>
</dbReference>
<dbReference type="EMBL" id="QGGI01000022">
    <property type="protein sequence ID" value="PWJ87677.1"/>
    <property type="molecule type" value="Genomic_DNA"/>
</dbReference>
<dbReference type="Pfam" id="PF00005">
    <property type="entry name" value="ABC_tran"/>
    <property type="match status" value="1"/>
</dbReference>
<dbReference type="RefSeq" id="WP_109606132.1">
    <property type="nucleotide sequence ID" value="NZ_JAMHJO010000005.1"/>
</dbReference>
<keyword evidence="2" id="KW-0547">Nucleotide-binding</keyword>
<dbReference type="GO" id="GO:0005524">
    <property type="term" value="F:ATP binding"/>
    <property type="evidence" value="ECO:0007669"/>
    <property type="project" value="UniProtKB-KW"/>
</dbReference>
<dbReference type="PROSITE" id="PS00211">
    <property type="entry name" value="ABC_TRANSPORTER_1"/>
    <property type="match status" value="1"/>
</dbReference>
<evidence type="ECO:0000313" key="5">
    <source>
        <dbReference type="EMBL" id="PWJ87677.1"/>
    </source>
</evidence>
<dbReference type="CDD" id="cd03257">
    <property type="entry name" value="ABC_NikE_OppD_transporters"/>
    <property type="match status" value="1"/>
</dbReference>
<evidence type="ECO:0000256" key="2">
    <source>
        <dbReference type="ARBA" id="ARBA00022741"/>
    </source>
</evidence>
<protein>
    <submittedName>
        <fullName evidence="5">Peptide/nickel transport system ATP-binding protein/oligopeptide transport system ATP-binding protein</fullName>
    </submittedName>
</protein>
<dbReference type="FunFam" id="3.40.50.300:FF:000016">
    <property type="entry name" value="Oligopeptide ABC transporter ATP-binding component"/>
    <property type="match status" value="1"/>
</dbReference>
<proteinExistence type="predicted"/>
<dbReference type="InterPro" id="IPR050319">
    <property type="entry name" value="ABC_transp_ATP-bind"/>
</dbReference>
<evidence type="ECO:0000256" key="1">
    <source>
        <dbReference type="ARBA" id="ARBA00022448"/>
    </source>
</evidence>
<comment type="caution">
    <text evidence="5">The sequence shown here is derived from an EMBL/GenBank/DDBJ whole genome shotgun (WGS) entry which is preliminary data.</text>
</comment>
<dbReference type="AlphaFoldDB" id="A0AA45HHS7"/>
<evidence type="ECO:0000313" key="6">
    <source>
        <dbReference type="Proteomes" id="UP000245921"/>
    </source>
</evidence>
<dbReference type="InterPro" id="IPR027417">
    <property type="entry name" value="P-loop_NTPase"/>
</dbReference>
<dbReference type="GO" id="GO:0015833">
    <property type="term" value="P:peptide transport"/>
    <property type="evidence" value="ECO:0007669"/>
    <property type="project" value="InterPro"/>
</dbReference>
<organism evidence="5 6">
    <name type="scientific">Oceanotoga teriensis</name>
    <dbReference type="NCBI Taxonomy" id="515440"/>
    <lineage>
        <taxon>Bacteria</taxon>
        <taxon>Thermotogati</taxon>
        <taxon>Thermotogota</taxon>
        <taxon>Thermotogae</taxon>
        <taxon>Petrotogales</taxon>
        <taxon>Petrotogaceae</taxon>
        <taxon>Oceanotoga</taxon>
    </lineage>
</organism>
<dbReference type="Proteomes" id="UP000245921">
    <property type="component" value="Unassembled WGS sequence"/>
</dbReference>
<name>A0AA45HHS7_9BACT</name>
<evidence type="ECO:0000256" key="3">
    <source>
        <dbReference type="ARBA" id="ARBA00022840"/>
    </source>
</evidence>
<gene>
    <name evidence="5" type="ORF">C7380_1222</name>
</gene>
<dbReference type="GO" id="GO:0016887">
    <property type="term" value="F:ATP hydrolysis activity"/>
    <property type="evidence" value="ECO:0007669"/>
    <property type="project" value="InterPro"/>
</dbReference>
<evidence type="ECO:0000259" key="4">
    <source>
        <dbReference type="PROSITE" id="PS50893"/>
    </source>
</evidence>
<keyword evidence="3 5" id="KW-0067">ATP-binding</keyword>
<reference evidence="5 6" key="1">
    <citation type="submission" date="2018-05" db="EMBL/GenBank/DDBJ databases">
        <title>Genomic Encyclopedia of Type Strains, Phase IV (KMG-IV): sequencing the most valuable type-strain genomes for metagenomic binning, comparative biology and taxonomic classification.</title>
        <authorList>
            <person name="Goeker M."/>
        </authorList>
    </citation>
    <scope>NUCLEOTIDE SEQUENCE [LARGE SCALE GENOMIC DNA]</scope>
    <source>
        <strain evidence="5 6">DSM 24906</strain>
    </source>
</reference>
<dbReference type="InterPro" id="IPR003439">
    <property type="entry name" value="ABC_transporter-like_ATP-bd"/>
</dbReference>
<keyword evidence="1" id="KW-0813">Transport</keyword>
<dbReference type="SMART" id="SM00382">
    <property type="entry name" value="AAA"/>
    <property type="match status" value="1"/>
</dbReference>
<dbReference type="GO" id="GO:0055085">
    <property type="term" value="P:transmembrane transport"/>
    <property type="evidence" value="ECO:0007669"/>
    <property type="project" value="UniProtKB-ARBA"/>
</dbReference>
<dbReference type="SUPFAM" id="SSF52540">
    <property type="entry name" value="P-loop containing nucleoside triphosphate hydrolases"/>
    <property type="match status" value="1"/>
</dbReference>